<feature type="domain" description="HAT C-terminal dimerisation" evidence="2">
    <location>
        <begin position="139"/>
        <end position="218"/>
    </location>
</feature>
<evidence type="ECO:0000256" key="1">
    <source>
        <dbReference type="SAM" id="MobiDB-lite"/>
    </source>
</evidence>
<evidence type="ECO:0000259" key="2">
    <source>
        <dbReference type="Pfam" id="PF05699"/>
    </source>
</evidence>
<reference evidence="3 4" key="1">
    <citation type="journal article" date="2016" name="DNA Res.">
        <title>The draft genome of MD-2 pineapple using hybrid error correction of long reads.</title>
        <authorList>
            <person name="Redwan R.M."/>
            <person name="Saidin A."/>
            <person name="Kumar S.V."/>
        </authorList>
    </citation>
    <scope>NUCLEOTIDE SEQUENCE [LARGE SCALE GENOMIC DNA]</scope>
    <source>
        <strain evidence="4">cv. MD2</strain>
        <tissue evidence="3">Leaf</tissue>
    </source>
</reference>
<evidence type="ECO:0000313" key="3">
    <source>
        <dbReference type="EMBL" id="OAY82406.1"/>
    </source>
</evidence>
<protein>
    <submittedName>
        <fullName evidence="3">Zinc finger BED domain-containing protein RICESLEEPER 2</fullName>
    </submittedName>
</protein>
<feature type="compositionally biased region" description="Low complexity" evidence="1">
    <location>
        <begin position="9"/>
        <end position="25"/>
    </location>
</feature>
<dbReference type="InterPro" id="IPR008906">
    <property type="entry name" value="HATC_C_dom"/>
</dbReference>
<dbReference type="Pfam" id="PF05699">
    <property type="entry name" value="Dimer_Tnp_hAT"/>
    <property type="match status" value="1"/>
</dbReference>
<dbReference type="PANTHER" id="PTHR23272">
    <property type="entry name" value="BED FINGER-RELATED"/>
    <property type="match status" value="1"/>
</dbReference>
<dbReference type="SUPFAM" id="SSF53098">
    <property type="entry name" value="Ribonuclease H-like"/>
    <property type="match status" value="1"/>
</dbReference>
<dbReference type="AlphaFoldDB" id="A0A199VZI5"/>
<sequence length="237" mass="26338">MRCMRLEMSSSRIPSSQNSISSPAIDNVIIDDSSINVDKECGDDRDNNQLMKDKAIATDSPSKKRGRKKTSDRALFDIYEVYVLEQAAKVSTQEVEGSNLSNDEIGQDLSIKTKVKTKGRAEFDLFLETVDSMEVGKSELEIYLKEQNVRCDASTDKTFDVLNWWNVSSHKFSILSQMAKDILSVPITTVTSESVFSAGGRVLTDYQSSLSTSTVEALSDYLNEESLIIPIPEVVDP</sequence>
<proteinExistence type="predicted"/>
<dbReference type="EMBL" id="LSRQ01000504">
    <property type="protein sequence ID" value="OAY82406.1"/>
    <property type="molecule type" value="Genomic_DNA"/>
</dbReference>
<feature type="region of interest" description="Disordered" evidence="1">
    <location>
        <begin position="1"/>
        <end position="25"/>
    </location>
</feature>
<dbReference type="Proteomes" id="UP000092600">
    <property type="component" value="Unassembled WGS sequence"/>
</dbReference>
<accession>A0A199VZI5</accession>
<dbReference type="GO" id="GO:0046983">
    <property type="term" value="F:protein dimerization activity"/>
    <property type="evidence" value="ECO:0007669"/>
    <property type="project" value="InterPro"/>
</dbReference>
<dbReference type="InterPro" id="IPR012337">
    <property type="entry name" value="RNaseH-like_sf"/>
</dbReference>
<dbReference type="PANTHER" id="PTHR23272:SF182">
    <property type="entry name" value="OS09G0381850 PROTEIN"/>
    <property type="match status" value="1"/>
</dbReference>
<gene>
    <name evidence="3" type="ORF">ACMD2_17411</name>
</gene>
<comment type="caution">
    <text evidence="3">The sequence shown here is derived from an EMBL/GenBank/DDBJ whole genome shotgun (WGS) entry which is preliminary data.</text>
</comment>
<organism evidence="3 4">
    <name type="scientific">Ananas comosus</name>
    <name type="common">Pineapple</name>
    <name type="synonym">Ananas ananas</name>
    <dbReference type="NCBI Taxonomy" id="4615"/>
    <lineage>
        <taxon>Eukaryota</taxon>
        <taxon>Viridiplantae</taxon>
        <taxon>Streptophyta</taxon>
        <taxon>Embryophyta</taxon>
        <taxon>Tracheophyta</taxon>
        <taxon>Spermatophyta</taxon>
        <taxon>Magnoliopsida</taxon>
        <taxon>Liliopsida</taxon>
        <taxon>Poales</taxon>
        <taxon>Bromeliaceae</taxon>
        <taxon>Bromelioideae</taxon>
        <taxon>Ananas</taxon>
    </lineage>
</organism>
<evidence type="ECO:0000313" key="4">
    <source>
        <dbReference type="Proteomes" id="UP000092600"/>
    </source>
</evidence>
<name>A0A199VZI5_ANACO</name>